<gene>
    <name evidence="3" type="ORF">H1R20_g6823</name>
</gene>
<feature type="compositionally biased region" description="Basic and acidic residues" evidence="2">
    <location>
        <begin position="570"/>
        <end position="583"/>
    </location>
</feature>
<feature type="compositionally biased region" description="Low complexity" evidence="2">
    <location>
        <begin position="25"/>
        <end position="42"/>
    </location>
</feature>
<accession>A0A9W8JG78</accession>
<feature type="region of interest" description="Disordered" evidence="2">
    <location>
        <begin position="1"/>
        <end position="45"/>
    </location>
</feature>
<feature type="region of interest" description="Disordered" evidence="2">
    <location>
        <begin position="528"/>
        <end position="740"/>
    </location>
</feature>
<keyword evidence="4" id="KW-1185">Reference proteome</keyword>
<reference evidence="3" key="1">
    <citation type="submission" date="2022-06" db="EMBL/GenBank/DDBJ databases">
        <title>Genome Sequence of Candolleomyces eurysporus.</title>
        <authorList>
            <person name="Buettner E."/>
        </authorList>
    </citation>
    <scope>NUCLEOTIDE SEQUENCE</scope>
    <source>
        <strain evidence="3">VTCC 930004</strain>
    </source>
</reference>
<feature type="region of interest" description="Disordered" evidence="2">
    <location>
        <begin position="358"/>
        <end position="389"/>
    </location>
</feature>
<feature type="coiled-coil region" evidence="1">
    <location>
        <begin position="142"/>
        <end position="169"/>
    </location>
</feature>
<name>A0A9W8JG78_9AGAR</name>
<keyword evidence="1" id="KW-0175">Coiled coil</keyword>
<evidence type="ECO:0000256" key="1">
    <source>
        <dbReference type="SAM" id="Coils"/>
    </source>
</evidence>
<feature type="non-terminal residue" evidence="3">
    <location>
        <position position="740"/>
    </location>
</feature>
<feature type="compositionally biased region" description="Low complexity" evidence="2">
    <location>
        <begin position="628"/>
        <end position="657"/>
    </location>
</feature>
<sequence length="740" mass="79613">MHSCYPSAVPNLNDGSVPSAAAQRVEPTSSSSASEPSLVSPTNALQDFDPHVLDELARVLDPGHTQTNKRNPSFFQKTSRVRKAKHIYHHSTVHLLRAQILQLKRRVRALATDSEMLRDFTVSMLVEKERDERDLANLRTHYSDELARARQMRVRLQQAEADLAGLKNRFAETARFILALVDLGLDPSTLRESISSVLKDGQPGEDALISAFQRSSLAKGPSWSKHLSPATDGLRTVDHYLSALDLTINARKELKEKAKATQFWKMVAKSDPAHADMVTPSPSALDQIQTQPISASNAPKSSVVDDLVVQLKGAPSKKQSDDHKSGARISSDADIALPESPPFSFPAQEGRPLKSFLFAADPEPCSSPASKSPGKEQQPGLSTSPSWPSRDLMARQSIVSHQSMQSFSAAARRLSDPNLSLKLPFPAQESAKLETSQTSDLDSNFCVGSSTGQSASDTTSDLSALLSPSQRQMKAMSYPSSLPSSISYRNKQMEQLLGRGYDFSNGTFHACQALLSLERICSALSSSSLGSLDGTEEESRDDGPQSSLADSNSASSTVGDIKGNVSSSDEVGRGREERNREFPDNGDIDNNAKDGDSPDQNTSCPTVVKSAPVRKTVKWALPASPDRSSTGSSLSNSATVSTSPTGILDSSPESDSSSKLRPLAYGKVRPRSSSSTTPAPTRKSAIQAAKSTLSKSSWILKPNPKVPAKPITKLSSPSKTKRKSSSRPARYPASFAPSSN</sequence>
<feature type="compositionally biased region" description="Low complexity" evidence="2">
    <location>
        <begin position="546"/>
        <end position="556"/>
    </location>
</feature>
<evidence type="ECO:0000313" key="4">
    <source>
        <dbReference type="Proteomes" id="UP001140091"/>
    </source>
</evidence>
<evidence type="ECO:0000313" key="3">
    <source>
        <dbReference type="EMBL" id="KAJ2930250.1"/>
    </source>
</evidence>
<comment type="caution">
    <text evidence="3">The sequence shown here is derived from an EMBL/GenBank/DDBJ whole genome shotgun (WGS) entry which is preliminary data.</text>
</comment>
<organism evidence="3 4">
    <name type="scientific">Candolleomyces eurysporus</name>
    <dbReference type="NCBI Taxonomy" id="2828524"/>
    <lineage>
        <taxon>Eukaryota</taxon>
        <taxon>Fungi</taxon>
        <taxon>Dikarya</taxon>
        <taxon>Basidiomycota</taxon>
        <taxon>Agaricomycotina</taxon>
        <taxon>Agaricomycetes</taxon>
        <taxon>Agaricomycetidae</taxon>
        <taxon>Agaricales</taxon>
        <taxon>Agaricineae</taxon>
        <taxon>Psathyrellaceae</taxon>
        <taxon>Candolleomyces</taxon>
    </lineage>
</organism>
<dbReference type="AlphaFoldDB" id="A0A9W8JG78"/>
<protein>
    <submittedName>
        <fullName evidence="3">Uncharacterized protein</fullName>
    </submittedName>
</protein>
<dbReference type="OrthoDB" id="2798624at2759"/>
<feature type="compositionally biased region" description="Low complexity" evidence="2">
    <location>
        <begin position="671"/>
        <end position="685"/>
    </location>
</feature>
<proteinExistence type="predicted"/>
<dbReference type="Proteomes" id="UP001140091">
    <property type="component" value="Unassembled WGS sequence"/>
</dbReference>
<dbReference type="EMBL" id="JANBPK010000846">
    <property type="protein sequence ID" value="KAJ2930250.1"/>
    <property type="molecule type" value="Genomic_DNA"/>
</dbReference>
<evidence type="ECO:0000256" key="2">
    <source>
        <dbReference type="SAM" id="MobiDB-lite"/>
    </source>
</evidence>